<evidence type="ECO:0000313" key="6">
    <source>
        <dbReference type="Proteomes" id="UP000607559"/>
    </source>
</evidence>
<evidence type="ECO:0000256" key="3">
    <source>
        <dbReference type="SAM" id="SignalP"/>
    </source>
</evidence>
<comment type="caution">
    <text evidence="5">The sequence shown here is derived from an EMBL/GenBank/DDBJ whole genome shotgun (WGS) entry which is preliminary data.</text>
</comment>
<organism evidence="5 6">
    <name type="scientific">Puia dinghuensis</name>
    <dbReference type="NCBI Taxonomy" id="1792502"/>
    <lineage>
        <taxon>Bacteria</taxon>
        <taxon>Pseudomonadati</taxon>
        <taxon>Bacteroidota</taxon>
        <taxon>Chitinophagia</taxon>
        <taxon>Chitinophagales</taxon>
        <taxon>Chitinophagaceae</taxon>
        <taxon>Puia</taxon>
    </lineage>
</organism>
<dbReference type="CDD" id="cd15482">
    <property type="entry name" value="Sialidase_non-viral"/>
    <property type="match status" value="1"/>
</dbReference>
<evidence type="ECO:0000256" key="2">
    <source>
        <dbReference type="ARBA" id="ARBA00023276"/>
    </source>
</evidence>
<dbReference type="Gene3D" id="2.130.10.10">
    <property type="entry name" value="YVTN repeat-like/Quinoprotein amine dehydrogenase"/>
    <property type="match status" value="2"/>
</dbReference>
<dbReference type="GO" id="GO:0015979">
    <property type="term" value="P:photosynthesis"/>
    <property type="evidence" value="ECO:0007669"/>
    <property type="project" value="UniProtKB-KW"/>
</dbReference>
<sequence>MYYISGMKIFPLLCCIFAILSLHAVAQHSPAAPHIQQLTSGAHTSLRGLSVVTNKIIWVSGSNGTVGRSTDGGNTWSWITVPGYEKRDFRDIEAFDQNTAIIMAIAEPADILKTTDGGKTWKLVYENTTKGMFLDAMEFWNPDSGIVVGDPINGRFFVARSFDGGDTWHDIPYLELPKADSGEGCFASSGTNVRNLERDAAAFVSGGPHSRLFIRDKVIDLPILQGTATTGANSIAVKDHNKRNGKGGKHLIVVGGDFANDTLQEKNCFLTNDGGNTWIRPATPPHGYRSCVEFIGGQNVICCGTSGVDLSTDDGMHWTLVTNTGYHVCRVAKKGHAVFFAGSNGRIAKLTL</sequence>
<feature type="chain" id="PRO_5035266674" evidence="3">
    <location>
        <begin position="27"/>
        <end position="352"/>
    </location>
</feature>
<dbReference type="PANTHER" id="PTHR47199">
    <property type="entry name" value="PHOTOSYSTEM II STABILITY/ASSEMBLY FACTOR HCF136, CHLOROPLASTIC"/>
    <property type="match status" value="1"/>
</dbReference>
<feature type="domain" description="Photosynthesis system II assembly factor Ycf48/Hcf136-like" evidence="4">
    <location>
        <begin position="50"/>
        <end position="124"/>
    </location>
</feature>
<keyword evidence="1" id="KW-0602">Photosynthesis</keyword>
<dbReference type="InterPro" id="IPR028203">
    <property type="entry name" value="PSII_CF48-like_dom"/>
</dbReference>
<reference evidence="5" key="2">
    <citation type="submission" date="2020-09" db="EMBL/GenBank/DDBJ databases">
        <authorList>
            <person name="Sun Q."/>
            <person name="Zhou Y."/>
        </authorList>
    </citation>
    <scope>NUCLEOTIDE SEQUENCE</scope>
    <source>
        <strain evidence="5">CGMCC 1.15448</strain>
    </source>
</reference>
<dbReference type="PANTHER" id="PTHR47199:SF2">
    <property type="entry name" value="PHOTOSYSTEM II STABILITY_ASSEMBLY FACTOR HCF136, CHLOROPLASTIC"/>
    <property type="match status" value="1"/>
</dbReference>
<dbReference type="AlphaFoldDB" id="A0A8J2UB18"/>
<evidence type="ECO:0000313" key="5">
    <source>
        <dbReference type="EMBL" id="GGA91679.1"/>
    </source>
</evidence>
<dbReference type="InterPro" id="IPR036278">
    <property type="entry name" value="Sialidase_sf"/>
</dbReference>
<proteinExistence type="predicted"/>
<gene>
    <name evidence="5" type="ORF">GCM10011511_13800</name>
</gene>
<evidence type="ECO:0000256" key="1">
    <source>
        <dbReference type="ARBA" id="ARBA00022531"/>
    </source>
</evidence>
<dbReference type="InterPro" id="IPR015943">
    <property type="entry name" value="WD40/YVTN_repeat-like_dom_sf"/>
</dbReference>
<name>A0A8J2UB18_9BACT</name>
<keyword evidence="2" id="KW-0604">Photosystem II</keyword>
<dbReference type="EMBL" id="BMJC01000001">
    <property type="protein sequence ID" value="GGA91679.1"/>
    <property type="molecule type" value="Genomic_DNA"/>
</dbReference>
<dbReference type="Pfam" id="PF14870">
    <property type="entry name" value="PSII_BNR"/>
    <property type="match status" value="1"/>
</dbReference>
<protein>
    <submittedName>
        <fullName evidence="5">Oxidoreductase</fullName>
    </submittedName>
</protein>
<dbReference type="GO" id="GO:0009523">
    <property type="term" value="C:photosystem II"/>
    <property type="evidence" value="ECO:0007669"/>
    <property type="project" value="UniProtKB-KW"/>
</dbReference>
<feature type="signal peptide" evidence="3">
    <location>
        <begin position="1"/>
        <end position="26"/>
    </location>
</feature>
<reference evidence="5" key="1">
    <citation type="journal article" date="2014" name="Int. J. Syst. Evol. Microbiol.">
        <title>Complete genome sequence of Corynebacterium casei LMG S-19264T (=DSM 44701T), isolated from a smear-ripened cheese.</title>
        <authorList>
            <consortium name="US DOE Joint Genome Institute (JGI-PGF)"/>
            <person name="Walter F."/>
            <person name="Albersmeier A."/>
            <person name="Kalinowski J."/>
            <person name="Ruckert C."/>
        </authorList>
    </citation>
    <scope>NUCLEOTIDE SEQUENCE</scope>
    <source>
        <strain evidence="5">CGMCC 1.15448</strain>
    </source>
</reference>
<keyword evidence="3" id="KW-0732">Signal</keyword>
<keyword evidence="6" id="KW-1185">Reference proteome</keyword>
<dbReference type="Proteomes" id="UP000607559">
    <property type="component" value="Unassembled WGS sequence"/>
</dbReference>
<evidence type="ECO:0000259" key="4">
    <source>
        <dbReference type="Pfam" id="PF14870"/>
    </source>
</evidence>
<dbReference type="SUPFAM" id="SSF50939">
    <property type="entry name" value="Sialidases"/>
    <property type="match status" value="1"/>
</dbReference>
<accession>A0A8J2UB18</accession>